<organism evidence="3 4">
    <name type="scientific">Acinetobacter chengduensis</name>
    <dbReference type="NCBI Taxonomy" id="2420890"/>
    <lineage>
        <taxon>Bacteria</taxon>
        <taxon>Pseudomonadati</taxon>
        <taxon>Pseudomonadota</taxon>
        <taxon>Gammaproteobacteria</taxon>
        <taxon>Moraxellales</taxon>
        <taxon>Moraxellaceae</taxon>
        <taxon>Acinetobacter</taxon>
    </lineage>
</organism>
<dbReference type="Proteomes" id="UP000280271">
    <property type="component" value="Unassembled WGS sequence"/>
</dbReference>
<evidence type="ECO:0000256" key="2">
    <source>
        <dbReference type="RuleBase" id="RU363072"/>
    </source>
</evidence>
<keyword evidence="4" id="KW-1185">Reference proteome</keyword>
<dbReference type="InterPro" id="IPR052932">
    <property type="entry name" value="OprB_Porin"/>
</dbReference>
<evidence type="ECO:0000256" key="1">
    <source>
        <dbReference type="ARBA" id="ARBA00008769"/>
    </source>
</evidence>
<dbReference type="PANTHER" id="PTHR37944">
    <property type="entry name" value="PORIN B"/>
    <property type="match status" value="1"/>
</dbReference>
<dbReference type="Gene3D" id="2.40.160.180">
    <property type="entry name" value="Carbohydrate-selective porin OprB"/>
    <property type="match status" value="1"/>
</dbReference>
<evidence type="ECO:0000313" key="3">
    <source>
        <dbReference type="EMBL" id="RLL21817.1"/>
    </source>
</evidence>
<sequence>MALIPSLAVAEAEKKSDVHVNFTDLALWSKNSSKGEFFNSANLTLNSNLFFEDVNLKIPGKVTLTYNLFGLDNDSQLNSSENWQGGVGSYLPGALAMNDIADFQLSNLTWDSSWADNKLYTSIGRLNARRYFYYNICSLGALCLDPVKTATGSLPMPYGYWGGYFKYNLTDDFYIHAGAFEVNSNDFVEEKNGLDFSLNHGNGENYIYSAGYNLPEKRGKAELTYSENKSDNRNALTGQTYTQINSYNARFNYKFDPEQRYEVAGTYSYIDQENWVYKSYWELGLNCKDCLLGQKLGLRSGQSTLNDDFYSYTQTLNGNQHKTTTFVSIDTEFAYERVSVAPFVQFIWNPDNYYKSQGDSFDENLIVGALFKAKLY</sequence>
<reference evidence="3 4" key="1">
    <citation type="submission" date="2018-09" db="EMBL/GenBank/DDBJ databases">
        <title>The draft genome of Acinetobacter sp. strains.</title>
        <authorList>
            <person name="Qin J."/>
            <person name="Feng Y."/>
            <person name="Zong Z."/>
        </authorList>
    </citation>
    <scope>NUCLEOTIDE SEQUENCE [LARGE SCALE GENOMIC DNA]</scope>
    <source>
        <strain evidence="3 4">WCHAc060005</strain>
    </source>
</reference>
<protein>
    <submittedName>
        <fullName evidence="3">Porin</fullName>
    </submittedName>
</protein>
<evidence type="ECO:0000313" key="4">
    <source>
        <dbReference type="Proteomes" id="UP000280271"/>
    </source>
</evidence>
<gene>
    <name evidence="3" type="ORF">D9K81_08980</name>
</gene>
<dbReference type="Pfam" id="PF04966">
    <property type="entry name" value="OprB"/>
    <property type="match status" value="1"/>
</dbReference>
<comment type="caution">
    <text evidence="3">The sequence shown here is derived from an EMBL/GenBank/DDBJ whole genome shotgun (WGS) entry which is preliminary data.</text>
</comment>
<comment type="similarity">
    <text evidence="1 2">Belongs to the OprB family.</text>
</comment>
<dbReference type="InterPro" id="IPR007049">
    <property type="entry name" value="Carb-sel_porin_OprB"/>
</dbReference>
<dbReference type="PANTHER" id="PTHR37944:SF1">
    <property type="entry name" value="PORIN B"/>
    <property type="match status" value="1"/>
</dbReference>
<dbReference type="InterPro" id="IPR038673">
    <property type="entry name" value="OprB_sf"/>
</dbReference>
<dbReference type="EMBL" id="RCHC01000008">
    <property type="protein sequence ID" value="RLL21817.1"/>
    <property type="molecule type" value="Genomic_DNA"/>
</dbReference>
<name>A0ABX9TVR4_9GAMM</name>
<accession>A0ABX9TVR4</accession>
<proteinExistence type="inferred from homology"/>